<organism evidence="2 3">
    <name type="scientific">Aspergillus uvarum CBS 121591</name>
    <dbReference type="NCBI Taxonomy" id="1448315"/>
    <lineage>
        <taxon>Eukaryota</taxon>
        <taxon>Fungi</taxon>
        <taxon>Dikarya</taxon>
        <taxon>Ascomycota</taxon>
        <taxon>Pezizomycotina</taxon>
        <taxon>Eurotiomycetes</taxon>
        <taxon>Eurotiomycetidae</taxon>
        <taxon>Eurotiales</taxon>
        <taxon>Aspergillaceae</taxon>
        <taxon>Aspergillus</taxon>
        <taxon>Aspergillus subgen. Circumdati</taxon>
    </lineage>
</organism>
<feature type="transmembrane region" description="Helical" evidence="1">
    <location>
        <begin position="34"/>
        <end position="53"/>
    </location>
</feature>
<evidence type="ECO:0000256" key="1">
    <source>
        <dbReference type="SAM" id="Phobius"/>
    </source>
</evidence>
<dbReference type="VEuPathDB" id="FungiDB:BO82DRAFT_357198"/>
<name>A0A319BXP5_9EURO</name>
<keyword evidence="1" id="KW-0812">Transmembrane</keyword>
<dbReference type="Proteomes" id="UP000248340">
    <property type="component" value="Unassembled WGS sequence"/>
</dbReference>
<dbReference type="GeneID" id="37138695"/>
<sequence>MVRTVFSSRDLPILILAGWLAGWITGWLSEFALLFPPITLFSLLISVFCCVLTKGQDNE</sequence>
<accession>A0A319BXP5</accession>
<evidence type="ECO:0000313" key="3">
    <source>
        <dbReference type="Proteomes" id="UP000248340"/>
    </source>
</evidence>
<evidence type="ECO:0000313" key="2">
    <source>
        <dbReference type="EMBL" id="PYH78476.1"/>
    </source>
</evidence>
<reference evidence="2 3" key="1">
    <citation type="submission" date="2016-12" db="EMBL/GenBank/DDBJ databases">
        <title>The genomes of Aspergillus section Nigri reveals drivers in fungal speciation.</title>
        <authorList>
            <consortium name="DOE Joint Genome Institute"/>
            <person name="Vesth T.C."/>
            <person name="Nybo J."/>
            <person name="Theobald S."/>
            <person name="Brandl J."/>
            <person name="Frisvad J.C."/>
            <person name="Nielsen K.F."/>
            <person name="Lyhne E.K."/>
            <person name="Kogle M.E."/>
            <person name="Kuo A."/>
            <person name="Riley R."/>
            <person name="Clum A."/>
            <person name="Nolan M."/>
            <person name="Lipzen A."/>
            <person name="Salamov A."/>
            <person name="Henrissat B."/>
            <person name="Wiebenga A."/>
            <person name="De Vries R.P."/>
            <person name="Grigoriev I.V."/>
            <person name="Mortensen U.H."/>
            <person name="Andersen M.R."/>
            <person name="Baker S.E."/>
        </authorList>
    </citation>
    <scope>NUCLEOTIDE SEQUENCE [LARGE SCALE GENOMIC DNA]</scope>
    <source>
        <strain evidence="2 3">CBS 121591</strain>
    </source>
</reference>
<keyword evidence="1" id="KW-0472">Membrane</keyword>
<dbReference type="EMBL" id="KZ821728">
    <property type="protein sequence ID" value="PYH78476.1"/>
    <property type="molecule type" value="Genomic_DNA"/>
</dbReference>
<dbReference type="RefSeq" id="XP_025488676.1">
    <property type="nucleotide sequence ID" value="XM_025635954.1"/>
</dbReference>
<dbReference type="AlphaFoldDB" id="A0A319BXP5"/>
<gene>
    <name evidence="2" type="ORF">BO82DRAFT_357198</name>
</gene>
<feature type="transmembrane region" description="Helical" evidence="1">
    <location>
        <begin position="12"/>
        <end position="28"/>
    </location>
</feature>
<keyword evidence="1" id="KW-1133">Transmembrane helix</keyword>
<proteinExistence type="predicted"/>
<keyword evidence="3" id="KW-1185">Reference proteome</keyword>
<protein>
    <submittedName>
        <fullName evidence="2">Uncharacterized protein</fullName>
    </submittedName>
</protein>